<evidence type="ECO:0000313" key="1">
    <source>
        <dbReference type="EMBL" id="ART30825.1"/>
    </source>
</evidence>
<dbReference type="EMBL" id="KY774314">
    <property type="protein sequence ID" value="ART30825.1"/>
    <property type="molecule type" value="Genomic_DNA"/>
</dbReference>
<proteinExistence type="predicted"/>
<reference evidence="1" key="1">
    <citation type="submission" date="2017-03" db="EMBL/GenBank/DDBJ databases">
        <title>The mitochondrial genome of the carnivorous plant Utricularia reniformis (Lentibulariaceae): structure, comparative analysis and evolutionary landmarks.</title>
        <authorList>
            <person name="Silva S.R."/>
            <person name="Alvarenga D.O."/>
            <person name="Michael T.P."/>
            <person name="Miranda V.F.O."/>
            <person name="Varani A.M."/>
        </authorList>
    </citation>
    <scope>NUCLEOTIDE SEQUENCE</scope>
</reference>
<gene>
    <name evidence="1" type="ORF">AEK19_MT0569</name>
</gene>
<organism evidence="1">
    <name type="scientific">Utricularia reniformis</name>
    <dbReference type="NCBI Taxonomy" id="192314"/>
    <lineage>
        <taxon>Eukaryota</taxon>
        <taxon>Viridiplantae</taxon>
        <taxon>Streptophyta</taxon>
        <taxon>Embryophyta</taxon>
        <taxon>Tracheophyta</taxon>
        <taxon>Spermatophyta</taxon>
        <taxon>Magnoliopsida</taxon>
        <taxon>eudicotyledons</taxon>
        <taxon>Gunneridae</taxon>
        <taxon>Pentapetalae</taxon>
        <taxon>asterids</taxon>
        <taxon>lamiids</taxon>
        <taxon>Lamiales</taxon>
        <taxon>Lentibulariaceae</taxon>
        <taxon>Utricularia</taxon>
    </lineage>
</organism>
<dbReference type="AlphaFoldDB" id="A0A1Y0B073"/>
<geneLocation type="mitochondrion" evidence="1"/>
<keyword evidence="1" id="KW-0496">Mitochondrion</keyword>
<accession>A0A1Y0B073</accession>
<sequence>MDHLLAFFACPSFRAFGLNAVGESSSFFITSILVELSPSTVLDRDTRFLSLESGSLLSQLNRSYALLNVEEFFTESQIH</sequence>
<name>A0A1Y0B073_9LAMI</name>
<protein>
    <submittedName>
        <fullName evidence="1">Uncharacterized protein</fullName>
    </submittedName>
</protein>